<accession>A0A843XSU4</accession>
<evidence type="ECO:0000313" key="2">
    <source>
        <dbReference type="Proteomes" id="UP000652761"/>
    </source>
</evidence>
<gene>
    <name evidence="1" type="ORF">Taro_056019</name>
</gene>
<evidence type="ECO:0000313" key="1">
    <source>
        <dbReference type="EMBL" id="MQM22959.1"/>
    </source>
</evidence>
<proteinExistence type="predicted"/>
<organism evidence="1 2">
    <name type="scientific">Colocasia esculenta</name>
    <name type="common">Wild taro</name>
    <name type="synonym">Arum esculentum</name>
    <dbReference type="NCBI Taxonomy" id="4460"/>
    <lineage>
        <taxon>Eukaryota</taxon>
        <taxon>Viridiplantae</taxon>
        <taxon>Streptophyta</taxon>
        <taxon>Embryophyta</taxon>
        <taxon>Tracheophyta</taxon>
        <taxon>Spermatophyta</taxon>
        <taxon>Magnoliopsida</taxon>
        <taxon>Liliopsida</taxon>
        <taxon>Araceae</taxon>
        <taxon>Aroideae</taxon>
        <taxon>Colocasieae</taxon>
        <taxon>Colocasia</taxon>
    </lineage>
</organism>
<dbReference type="EMBL" id="NMUH01014569">
    <property type="protein sequence ID" value="MQM22959.1"/>
    <property type="molecule type" value="Genomic_DNA"/>
</dbReference>
<dbReference type="AlphaFoldDB" id="A0A843XSU4"/>
<reference evidence="1" key="1">
    <citation type="submission" date="2017-07" db="EMBL/GenBank/DDBJ databases">
        <title>Taro Niue Genome Assembly and Annotation.</title>
        <authorList>
            <person name="Atibalentja N."/>
            <person name="Keating K."/>
            <person name="Fields C.J."/>
        </authorList>
    </citation>
    <scope>NUCLEOTIDE SEQUENCE</scope>
    <source>
        <strain evidence="1">Niue_2</strain>
        <tissue evidence="1">Leaf</tissue>
    </source>
</reference>
<name>A0A843XSU4_COLES</name>
<comment type="caution">
    <text evidence="1">The sequence shown here is derived from an EMBL/GenBank/DDBJ whole genome shotgun (WGS) entry which is preliminary data.</text>
</comment>
<dbReference type="Proteomes" id="UP000652761">
    <property type="component" value="Unassembled WGS sequence"/>
</dbReference>
<keyword evidence="2" id="KW-1185">Reference proteome</keyword>
<sequence length="69" mass="7784">MQRYVILLTLPSRNTHDNPRSFKLLQSRTDLSIGGFSPVLQPGPPDLVLVLQASVRTDDRLPSSKWRPT</sequence>
<protein>
    <submittedName>
        <fullName evidence="1">Uncharacterized protein</fullName>
    </submittedName>
</protein>